<accession>A0A6A4WUE2</accession>
<evidence type="ECO:0000313" key="3">
    <source>
        <dbReference type="Proteomes" id="UP000440578"/>
    </source>
</evidence>
<protein>
    <recommendedName>
        <fullName evidence="4">Secreted protein</fullName>
    </recommendedName>
</protein>
<dbReference type="EMBL" id="VIIS01000731">
    <property type="protein sequence ID" value="KAF0305701.1"/>
    <property type="molecule type" value="Genomic_DNA"/>
</dbReference>
<keyword evidence="3" id="KW-1185">Reference proteome</keyword>
<dbReference type="Proteomes" id="UP000440578">
    <property type="component" value="Unassembled WGS sequence"/>
</dbReference>
<feature type="signal peptide" evidence="1">
    <location>
        <begin position="1"/>
        <end position="25"/>
    </location>
</feature>
<evidence type="ECO:0008006" key="4">
    <source>
        <dbReference type="Google" id="ProtNLM"/>
    </source>
</evidence>
<comment type="caution">
    <text evidence="2">The sequence shown here is derived from an EMBL/GenBank/DDBJ whole genome shotgun (WGS) entry which is preliminary data.</text>
</comment>
<organism evidence="2 3">
    <name type="scientific">Amphibalanus amphitrite</name>
    <name type="common">Striped barnacle</name>
    <name type="synonym">Balanus amphitrite</name>
    <dbReference type="NCBI Taxonomy" id="1232801"/>
    <lineage>
        <taxon>Eukaryota</taxon>
        <taxon>Metazoa</taxon>
        <taxon>Ecdysozoa</taxon>
        <taxon>Arthropoda</taxon>
        <taxon>Crustacea</taxon>
        <taxon>Multicrustacea</taxon>
        <taxon>Cirripedia</taxon>
        <taxon>Thoracica</taxon>
        <taxon>Thoracicalcarea</taxon>
        <taxon>Balanomorpha</taxon>
        <taxon>Balanoidea</taxon>
        <taxon>Balanidae</taxon>
        <taxon>Amphibalaninae</taxon>
        <taxon>Amphibalanus</taxon>
    </lineage>
</organism>
<evidence type="ECO:0000313" key="2">
    <source>
        <dbReference type="EMBL" id="KAF0305701.1"/>
    </source>
</evidence>
<keyword evidence="1" id="KW-0732">Signal</keyword>
<proteinExistence type="predicted"/>
<name>A0A6A4WUE2_AMPAM</name>
<dbReference type="AlphaFoldDB" id="A0A6A4WUE2"/>
<dbReference type="OrthoDB" id="6329496at2759"/>
<reference evidence="2 3" key="1">
    <citation type="submission" date="2019-07" db="EMBL/GenBank/DDBJ databases">
        <title>Draft genome assembly of a fouling barnacle, Amphibalanus amphitrite (Darwin, 1854): The first reference genome for Thecostraca.</title>
        <authorList>
            <person name="Kim W."/>
        </authorList>
    </citation>
    <scope>NUCLEOTIDE SEQUENCE [LARGE SCALE GENOMIC DNA]</scope>
    <source>
        <strain evidence="2">SNU_AA5</strain>
        <tissue evidence="2">Soma without cirri and trophi</tissue>
    </source>
</reference>
<sequence>MTSSFRGALTPCGVAPLLLAVGVAALVTSAASSSDADKRFDCSVFCKSTGFSGVVGGCRCSFTLFTSKRAYMPGSHHHLRAPGRSDDLSLLGRIFGRRLRRPADDVPLRPSSRTAHLVDNDGMTAYGASYQ</sequence>
<evidence type="ECO:0000256" key="1">
    <source>
        <dbReference type="SAM" id="SignalP"/>
    </source>
</evidence>
<gene>
    <name evidence="2" type="ORF">FJT64_022710</name>
</gene>
<feature type="chain" id="PRO_5025404135" description="Secreted protein" evidence="1">
    <location>
        <begin position="26"/>
        <end position="131"/>
    </location>
</feature>